<dbReference type="InterPro" id="IPR036390">
    <property type="entry name" value="WH_DNA-bd_sf"/>
</dbReference>
<comment type="caution">
    <text evidence="5">The sequence shown here is derived from an EMBL/GenBank/DDBJ whole genome shotgun (WGS) entry which is preliminary data.</text>
</comment>
<dbReference type="SUPFAM" id="SSF100950">
    <property type="entry name" value="NagB/RpiA/CoA transferase-like"/>
    <property type="match status" value="1"/>
</dbReference>
<dbReference type="OrthoDB" id="9797223at2"/>
<feature type="domain" description="HTH deoR-type" evidence="4">
    <location>
        <begin position="3"/>
        <end position="58"/>
    </location>
</feature>
<keyword evidence="3" id="KW-0804">Transcription</keyword>
<dbReference type="PROSITE" id="PS51000">
    <property type="entry name" value="HTH_DEOR_2"/>
    <property type="match status" value="1"/>
</dbReference>
<dbReference type="InterPro" id="IPR001034">
    <property type="entry name" value="DeoR_HTH"/>
</dbReference>
<organism evidence="5 6">
    <name type="scientific">Metabacillus mangrovi</name>
    <dbReference type="NCBI Taxonomy" id="1491830"/>
    <lineage>
        <taxon>Bacteria</taxon>
        <taxon>Bacillati</taxon>
        <taxon>Bacillota</taxon>
        <taxon>Bacilli</taxon>
        <taxon>Bacillales</taxon>
        <taxon>Bacillaceae</taxon>
        <taxon>Metabacillus</taxon>
    </lineage>
</organism>
<dbReference type="RefSeq" id="WP_155111578.1">
    <property type="nucleotide sequence ID" value="NZ_WMIB01000004.1"/>
</dbReference>
<sequence>MHFIERHEQILLLLQKEKMIKVTELSQSFAVTEKTIRQDLIMLEKQGLLKRIYGGAVLPKQTEMLPVDKRQASFIFEKKEAAQAAAARIEENDTVFLDGGSTMLELAKLLHGKKLTVVTNDLNIAHSLLGAEQIQLIVPGGAVIPASAALYGPIAQEALKGIRVKKLFLGTTAADPVNGLTVFSHLQAAYKKSIMKLAEQVILVTDHTKFGQTALFRYASLEDADEIITDSGLSDSWRNKLEDHRLPMIYGSMGE</sequence>
<dbReference type="SUPFAM" id="SSF46785">
    <property type="entry name" value="Winged helix' DNA-binding domain"/>
    <property type="match status" value="1"/>
</dbReference>
<evidence type="ECO:0000259" key="4">
    <source>
        <dbReference type="PROSITE" id="PS51000"/>
    </source>
</evidence>
<name>A0A7X2V4E4_9BACI</name>
<dbReference type="Pfam" id="PF08220">
    <property type="entry name" value="HTH_DeoR"/>
    <property type="match status" value="1"/>
</dbReference>
<evidence type="ECO:0000313" key="6">
    <source>
        <dbReference type="Proteomes" id="UP000434639"/>
    </source>
</evidence>
<keyword evidence="2" id="KW-0238">DNA-binding</keyword>
<dbReference type="PANTHER" id="PTHR30363:SF44">
    <property type="entry name" value="AGA OPERON TRANSCRIPTIONAL REPRESSOR-RELATED"/>
    <property type="match status" value="1"/>
</dbReference>
<dbReference type="SMART" id="SM00420">
    <property type="entry name" value="HTH_DEOR"/>
    <property type="match status" value="1"/>
</dbReference>
<dbReference type="InterPro" id="IPR050313">
    <property type="entry name" value="Carb_Metab_HTH_regulators"/>
</dbReference>
<dbReference type="GO" id="GO:0003700">
    <property type="term" value="F:DNA-binding transcription factor activity"/>
    <property type="evidence" value="ECO:0007669"/>
    <property type="project" value="InterPro"/>
</dbReference>
<dbReference type="Pfam" id="PF00455">
    <property type="entry name" value="DeoRC"/>
    <property type="match status" value="1"/>
</dbReference>
<dbReference type="AlphaFoldDB" id="A0A7X2V4E4"/>
<dbReference type="PROSITE" id="PS00894">
    <property type="entry name" value="HTH_DEOR_1"/>
    <property type="match status" value="1"/>
</dbReference>
<protein>
    <submittedName>
        <fullName evidence="5">DeoR family transcriptional regulator</fullName>
    </submittedName>
</protein>
<dbReference type="EMBL" id="WMIB01000004">
    <property type="protein sequence ID" value="MTH53041.1"/>
    <property type="molecule type" value="Genomic_DNA"/>
</dbReference>
<dbReference type="Gene3D" id="1.10.10.10">
    <property type="entry name" value="Winged helix-like DNA-binding domain superfamily/Winged helix DNA-binding domain"/>
    <property type="match status" value="1"/>
</dbReference>
<keyword evidence="1" id="KW-0805">Transcription regulation</keyword>
<keyword evidence="6" id="KW-1185">Reference proteome</keyword>
<dbReference type="InterPro" id="IPR014036">
    <property type="entry name" value="DeoR-like_C"/>
</dbReference>
<dbReference type="SMART" id="SM01134">
    <property type="entry name" value="DeoRC"/>
    <property type="match status" value="1"/>
</dbReference>
<dbReference type="PRINTS" id="PR00037">
    <property type="entry name" value="HTHLACR"/>
</dbReference>
<dbReference type="GO" id="GO:0003677">
    <property type="term" value="F:DNA binding"/>
    <property type="evidence" value="ECO:0007669"/>
    <property type="project" value="UniProtKB-KW"/>
</dbReference>
<dbReference type="Proteomes" id="UP000434639">
    <property type="component" value="Unassembled WGS sequence"/>
</dbReference>
<gene>
    <name evidence="5" type="ORF">GKZ89_06420</name>
</gene>
<reference evidence="5 6" key="1">
    <citation type="journal article" date="2017" name="Int. J. Syst. Evol. Microbiol.">
        <title>Bacillus mangrovi sp. nov., isolated from a sediment sample from a mangrove forest.</title>
        <authorList>
            <person name="Gupta V."/>
            <person name="Singh P.K."/>
            <person name="Korpole S."/>
            <person name="Tanuku N.R.S."/>
            <person name="Pinnaka A.K."/>
        </authorList>
    </citation>
    <scope>NUCLEOTIDE SEQUENCE [LARGE SCALE GENOMIC DNA]</scope>
    <source>
        <strain evidence="5 6">KCTC 33872</strain>
    </source>
</reference>
<dbReference type="Gene3D" id="3.40.50.1360">
    <property type="match status" value="1"/>
</dbReference>
<proteinExistence type="predicted"/>
<dbReference type="PANTHER" id="PTHR30363">
    <property type="entry name" value="HTH-TYPE TRANSCRIPTIONAL REGULATOR SRLR-RELATED"/>
    <property type="match status" value="1"/>
</dbReference>
<evidence type="ECO:0000313" key="5">
    <source>
        <dbReference type="EMBL" id="MTH53041.1"/>
    </source>
</evidence>
<evidence type="ECO:0000256" key="3">
    <source>
        <dbReference type="ARBA" id="ARBA00023163"/>
    </source>
</evidence>
<dbReference type="InterPro" id="IPR018356">
    <property type="entry name" value="Tscrpt_reg_HTH_DeoR_CS"/>
</dbReference>
<evidence type="ECO:0000256" key="2">
    <source>
        <dbReference type="ARBA" id="ARBA00023125"/>
    </source>
</evidence>
<accession>A0A7X2V4E4</accession>
<evidence type="ECO:0000256" key="1">
    <source>
        <dbReference type="ARBA" id="ARBA00023015"/>
    </source>
</evidence>
<dbReference type="InterPro" id="IPR036388">
    <property type="entry name" value="WH-like_DNA-bd_sf"/>
</dbReference>
<dbReference type="InterPro" id="IPR037171">
    <property type="entry name" value="NagB/RpiA_transferase-like"/>
</dbReference>